<feature type="compositionally biased region" description="Basic and acidic residues" evidence="1">
    <location>
        <begin position="91"/>
        <end position="102"/>
    </location>
</feature>
<reference evidence="2 4" key="1">
    <citation type="submission" date="2024-02" db="EMBL/GenBank/DDBJ databases">
        <authorList>
            <person name="Chen Y."/>
            <person name="Shah S."/>
            <person name="Dougan E. K."/>
            <person name="Thang M."/>
            <person name="Chan C."/>
        </authorList>
    </citation>
    <scope>NUCLEOTIDE SEQUENCE [LARGE SCALE GENOMIC DNA]</scope>
</reference>
<evidence type="ECO:0000313" key="2">
    <source>
        <dbReference type="EMBL" id="CAK9082405.1"/>
    </source>
</evidence>
<dbReference type="Proteomes" id="UP001642484">
    <property type="component" value="Unassembled WGS sequence"/>
</dbReference>
<dbReference type="EMBL" id="CAXAMN010023940">
    <property type="protein sequence ID" value="CAK9082545.1"/>
    <property type="molecule type" value="Genomic_DNA"/>
</dbReference>
<dbReference type="EMBL" id="CAXAMN010023929">
    <property type="protein sequence ID" value="CAK9082405.1"/>
    <property type="molecule type" value="Genomic_DNA"/>
</dbReference>
<sequence length="153" mass="16877">MGKPCATLEIEGGFLRSFICYKLLPPSMLKRMLRAVRVGNDPDQRESQSTDMESCAADLDCRSTASHGPSHLQSSQLPLSSTVSSVRPNGRLRDRSHVESRTGPRTCGASTWLGTRRRIRISLTTNSSIQAQDCDVEKAHMPVRPGHAQIRSM</sequence>
<accession>A0ABP0Q2B8</accession>
<keyword evidence="4" id="KW-1185">Reference proteome</keyword>
<gene>
    <name evidence="2" type="ORF">CCMP2556_LOCUS40252</name>
    <name evidence="3" type="ORF">CCMP2556_LOCUS40317</name>
</gene>
<proteinExistence type="predicted"/>
<organism evidence="2 4">
    <name type="scientific">Durusdinium trenchii</name>
    <dbReference type="NCBI Taxonomy" id="1381693"/>
    <lineage>
        <taxon>Eukaryota</taxon>
        <taxon>Sar</taxon>
        <taxon>Alveolata</taxon>
        <taxon>Dinophyceae</taxon>
        <taxon>Suessiales</taxon>
        <taxon>Symbiodiniaceae</taxon>
        <taxon>Durusdinium</taxon>
    </lineage>
</organism>
<evidence type="ECO:0000313" key="4">
    <source>
        <dbReference type="Proteomes" id="UP001642484"/>
    </source>
</evidence>
<evidence type="ECO:0000313" key="3">
    <source>
        <dbReference type="EMBL" id="CAK9082545.1"/>
    </source>
</evidence>
<name>A0ABP0Q2B8_9DINO</name>
<feature type="region of interest" description="Disordered" evidence="1">
    <location>
        <begin position="40"/>
        <end position="106"/>
    </location>
</feature>
<evidence type="ECO:0000256" key="1">
    <source>
        <dbReference type="SAM" id="MobiDB-lite"/>
    </source>
</evidence>
<comment type="caution">
    <text evidence="2">The sequence shown here is derived from an EMBL/GenBank/DDBJ whole genome shotgun (WGS) entry which is preliminary data.</text>
</comment>
<protein>
    <submittedName>
        <fullName evidence="2">Uncharacterized protein</fullName>
    </submittedName>
</protein>
<feature type="compositionally biased region" description="Low complexity" evidence="1">
    <location>
        <begin position="69"/>
        <end position="86"/>
    </location>
</feature>